<protein>
    <submittedName>
        <fullName evidence="1">Uncharacterized protein</fullName>
    </submittedName>
</protein>
<organism evidence="1 2">
    <name type="scientific">Carpinus fangiana</name>
    <dbReference type="NCBI Taxonomy" id="176857"/>
    <lineage>
        <taxon>Eukaryota</taxon>
        <taxon>Viridiplantae</taxon>
        <taxon>Streptophyta</taxon>
        <taxon>Embryophyta</taxon>
        <taxon>Tracheophyta</taxon>
        <taxon>Spermatophyta</taxon>
        <taxon>Magnoliopsida</taxon>
        <taxon>eudicotyledons</taxon>
        <taxon>Gunneridae</taxon>
        <taxon>Pentapetalae</taxon>
        <taxon>rosids</taxon>
        <taxon>fabids</taxon>
        <taxon>Fagales</taxon>
        <taxon>Betulaceae</taxon>
        <taxon>Carpinus</taxon>
    </lineage>
</organism>
<gene>
    <name evidence="1" type="ORF">FH972_017227</name>
</gene>
<dbReference type="Proteomes" id="UP000327013">
    <property type="component" value="Chromosome 7"/>
</dbReference>
<sequence length="161" mass="18926">MNMIMIHGHPSSSLDPTVKLRLLQKVASWMEIGELDFGIRKSKTSNRMLKRKNSFRRLPGFGLWRCRGFRFSDSDHDEYEHDPWAPVKQFGPNGQTKTASEGGFMDGELDFGIRKSKTSNRMLKRKKSFRRLPGFGLWRCRGFRFRLKLKRLRIVICGRKF</sequence>
<accession>A0A5N6RM68</accession>
<name>A0A5N6RM68_9ROSI</name>
<proteinExistence type="predicted"/>
<dbReference type="OrthoDB" id="1703537at2759"/>
<evidence type="ECO:0000313" key="1">
    <source>
        <dbReference type="EMBL" id="KAE8099230.1"/>
    </source>
</evidence>
<keyword evidence="2" id="KW-1185">Reference proteome</keyword>
<dbReference type="AlphaFoldDB" id="A0A5N6RM68"/>
<reference evidence="1 2" key="1">
    <citation type="submission" date="2019-06" db="EMBL/GenBank/DDBJ databases">
        <title>A chromosomal-level reference genome of Carpinus fangiana (Coryloideae, Betulaceae).</title>
        <authorList>
            <person name="Yang X."/>
            <person name="Wang Z."/>
            <person name="Zhang L."/>
            <person name="Hao G."/>
            <person name="Liu J."/>
            <person name="Yang Y."/>
        </authorList>
    </citation>
    <scope>NUCLEOTIDE SEQUENCE [LARGE SCALE GENOMIC DNA]</scope>
    <source>
        <strain evidence="1">Cfa_2016G</strain>
        <tissue evidence="1">Leaf</tissue>
    </source>
</reference>
<evidence type="ECO:0000313" key="2">
    <source>
        <dbReference type="Proteomes" id="UP000327013"/>
    </source>
</evidence>
<dbReference type="EMBL" id="CM017327">
    <property type="protein sequence ID" value="KAE8099230.1"/>
    <property type="molecule type" value="Genomic_DNA"/>
</dbReference>